<organism evidence="3 4">
    <name type="scientific">Prunus dulcis</name>
    <name type="common">Almond</name>
    <name type="synonym">Amygdalus dulcis</name>
    <dbReference type="NCBI Taxonomy" id="3755"/>
    <lineage>
        <taxon>Eukaryota</taxon>
        <taxon>Viridiplantae</taxon>
        <taxon>Streptophyta</taxon>
        <taxon>Embryophyta</taxon>
        <taxon>Tracheophyta</taxon>
        <taxon>Spermatophyta</taxon>
        <taxon>Magnoliopsida</taxon>
        <taxon>eudicotyledons</taxon>
        <taxon>Gunneridae</taxon>
        <taxon>Pentapetalae</taxon>
        <taxon>rosids</taxon>
        <taxon>fabids</taxon>
        <taxon>Rosales</taxon>
        <taxon>Rosaceae</taxon>
        <taxon>Amygdaloideae</taxon>
        <taxon>Amygdaleae</taxon>
        <taxon>Prunus</taxon>
    </lineage>
</organism>
<evidence type="ECO:0000256" key="1">
    <source>
        <dbReference type="SAM" id="MobiDB-lite"/>
    </source>
</evidence>
<dbReference type="AlphaFoldDB" id="A0A5E4F319"/>
<dbReference type="EMBL" id="CABIKO010000041">
    <property type="protein sequence ID" value="VVA20208.1"/>
    <property type="molecule type" value="Genomic_DNA"/>
</dbReference>
<gene>
    <name evidence="3" type="ORF">ALMOND_2B002168</name>
    <name evidence="2" type="ORF">L3X38_020354</name>
</gene>
<proteinExistence type="predicted"/>
<keyword evidence="5" id="KW-1185">Reference proteome</keyword>
<reference evidence="3" key="1">
    <citation type="submission" date="2019-07" db="EMBL/GenBank/DDBJ databases">
        <authorList>
            <person name="Alioto T."/>
            <person name="Alioto T."/>
            <person name="Gomez Garrido J."/>
        </authorList>
    </citation>
    <scope>NUCLEOTIDE SEQUENCE</scope>
</reference>
<protein>
    <submittedName>
        <fullName evidence="3">Uncharacterized protein</fullName>
    </submittedName>
</protein>
<sequence>MDSDFNRSHGQMYMASDRGNHLGHQKALAPHPIWQVHSRRQEFKRIKTGRNICSTQNLKYACFSTWQGLAIRHQNSCPQNVHHQQTWVLKFTSTEEPNDNRSTIF</sequence>
<reference evidence="2 5" key="3">
    <citation type="journal article" date="2022" name="G3 (Bethesda)">
        <title>Whole-genome sequence and methylome profiling of the almond [Prunus dulcis (Mill.) D.A. Webb] cultivar 'Nonpareil'.</title>
        <authorList>
            <person name="D'Amico-Willman K.M."/>
            <person name="Ouma W.Z."/>
            <person name="Meulia T."/>
            <person name="Sideli G.M."/>
            <person name="Gradziel T.M."/>
            <person name="Fresnedo-Ramirez J."/>
        </authorList>
    </citation>
    <scope>NUCLEOTIDE SEQUENCE [LARGE SCALE GENOMIC DNA]</scope>
    <source>
        <strain evidence="2">Clone GOH B32 T37-40</strain>
    </source>
</reference>
<dbReference type="Gramene" id="VVA20208">
    <property type="protein sequence ID" value="VVA20208"/>
    <property type="gene ID" value="Prudul26B002168"/>
</dbReference>
<reference evidence="4" key="2">
    <citation type="journal article" date="2020" name="Plant J.">
        <title>Transposons played a major role in the diversification between the closely related almond and peach genomes: results from the almond genome sequence.</title>
        <authorList>
            <person name="Alioto T."/>
            <person name="Alexiou K.G."/>
            <person name="Bardil A."/>
            <person name="Barteri F."/>
            <person name="Castanera R."/>
            <person name="Cruz F."/>
            <person name="Dhingra A."/>
            <person name="Duval H."/>
            <person name="Fernandez I Marti A."/>
            <person name="Frias L."/>
            <person name="Galan B."/>
            <person name="Garcia J.L."/>
            <person name="Howad W."/>
            <person name="Gomez-Garrido J."/>
            <person name="Gut M."/>
            <person name="Julca I."/>
            <person name="Morata J."/>
            <person name="Puigdomenech P."/>
            <person name="Ribeca P."/>
            <person name="Rubio Cabetas M.J."/>
            <person name="Vlasova A."/>
            <person name="Wirthensohn M."/>
            <person name="Garcia-Mas J."/>
            <person name="Gabaldon T."/>
            <person name="Casacuberta J.M."/>
            <person name="Arus P."/>
        </authorList>
    </citation>
    <scope>NUCLEOTIDE SEQUENCE [LARGE SCALE GENOMIC DNA]</scope>
    <source>
        <strain evidence="4">cv. Texas</strain>
    </source>
</reference>
<feature type="region of interest" description="Disordered" evidence="1">
    <location>
        <begin position="1"/>
        <end position="31"/>
    </location>
</feature>
<evidence type="ECO:0000313" key="4">
    <source>
        <dbReference type="Proteomes" id="UP000327085"/>
    </source>
</evidence>
<name>A0A5E4F319_PRUDU</name>
<evidence type="ECO:0000313" key="2">
    <source>
        <dbReference type="EMBL" id="KAI5341080.1"/>
    </source>
</evidence>
<evidence type="ECO:0000313" key="5">
    <source>
        <dbReference type="Proteomes" id="UP001054821"/>
    </source>
</evidence>
<dbReference type="Proteomes" id="UP000327085">
    <property type="component" value="Chromosome 3"/>
</dbReference>
<dbReference type="EMBL" id="JAJFAZ020000003">
    <property type="protein sequence ID" value="KAI5341080.1"/>
    <property type="molecule type" value="Genomic_DNA"/>
</dbReference>
<evidence type="ECO:0000313" key="3">
    <source>
        <dbReference type="EMBL" id="VVA20208.1"/>
    </source>
</evidence>
<accession>A0A5E4F319</accession>
<dbReference type="InParanoid" id="A0A5E4F319"/>
<dbReference type="Proteomes" id="UP001054821">
    <property type="component" value="Chromosome 3"/>
</dbReference>